<feature type="domain" description="ABC transmembrane type-1" evidence="8">
    <location>
        <begin position="63"/>
        <end position="247"/>
    </location>
</feature>
<dbReference type="Gene3D" id="1.10.3720.10">
    <property type="entry name" value="MetI-like"/>
    <property type="match status" value="1"/>
</dbReference>
<dbReference type="PANTHER" id="PTHR30151:SF0">
    <property type="entry name" value="ABC TRANSPORTER PERMEASE PROTEIN MJ0413-RELATED"/>
    <property type="match status" value="1"/>
</dbReference>
<feature type="transmembrane region" description="Helical" evidence="7">
    <location>
        <begin position="12"/>
        <end position="29"/>
    </location>
</feature>
<keyword evidence="3" id="KW-1003">Cell membrane</keyword>
<dbReference type="GO" id="GO:0042918">
    <property type="term" value="P:alkanesulfonate transmembrane transport"/>
    <property type="evidence" value="ECO:0007669"/>
    <property type="project" value="UniProtKB-ARBA"/>
</dbReference>
<dbReference type="FunFam" id="1.10.3720.10:FF:000003">
    <property type="entry name" value="Aliphatic sulfonate ABC transporter permease"/>
    <property type="match status" value="1"/>
</dbReference>
<keyword evidence="10" id="KW-1185">Reference proteome</keyword>
<proteinExistence type="inferred from homology"/>
<feature type="transmembrane region" description="Helical" evidence="7">
    <location>
        <begin position="194"/>
        <end position="214"/>
    </location>
</feature>
<dbReference type="eggNOG" id="COG0600">
    <property type="taxonomic scope" value="Bacteria"/>
</dbReference>
<keyword evidence="4 7" id="KW-0812">Transmembrane</keyword>
<reference evidence="9 10" key="2">
    <citation type="journal article" date="2012" name="Stand. Genomic Sci.">
        <title>Complete Genome Sequence of Clostridium clariflavum DSM 19732.</title>
        <authorList>
            <person name="Izquierdo J.A."/>
            <person name="Goodwin L."/>
            <person name="Davenport K.W."/>
            <person name="Teshima H."/>
            <person name="Bruce D."/>
            <person name="Detter C."/>
            <person name="Tapia R."/>
            <person name="Han S."/>
            <person name="Land M."/>
            <person name="Hauser L."/>
            <person name="Jeffries C.D."/>
            <person name="Han J."/>
            <person name="Pitluck S."/>
            <person name="Nolan M."/>
            <person name="Chen A."/>
            <person name="Huntemann M."/>
            <person name="Mavromatis K."/>
            <person name="Mikhailova N."/>
            <person name="Liolios K."/>
            <person name="Woyke T."/>
            <person name="Lynd L.R."/>
        </authorList>
    </citation>
    <scope>NUCLEOTIDE SEQUENCE [LARGE SCALE GENOMIC DNA]</scope>
    <source>
        <strain evidence="10">DSM 19732 / NBRC 101661 / EBR45</strain>
    </source>
</reference>
<evidence type="ECO:0000256" key="1">
    <source>
        <dbReference type="ARBA" id="ARBA00004651"/>
    </source>
</evidence>
<feature type="transmembrane region" description="Helical" evidence="7">
    <location>
        <begin position="111"/>
        <end position="134"/>
    </location>
</feature>
<evidence type="ECO:0000256" key="3">
    <source>
        <dbReference type="ARBA" id="ARBA00022475"/>
    </source>
</evidence>
<feature type="transmembrane region" description="Helical" evidence="7">
    <location>
        <begin position="73"/>
        <end position="91"/>
    </location>
</feature>
<evidence type="ECO:0000313" key="9">
    <source>
        <dbReference type="EMBL" id="AEV67940.1"/>
    </source>
</evidence>
<feature type="transmembrane region" description="Helical" evidence="7">
    <location>
        <begin position="226"/>
        <end position="246"/>
    </location>
</feature>
<comment type="similarity">
    <text evidence="7">Belongs to the binding-protein-dependent transport system permease family.</text>
</comment>
<evidence type="ECO:0000313" key="10">
    <source>
        <dbReference type="Proteomes" id="UP000005435"/>
    </source>
</evidence>
<dbReference type="Proteomes" id="UP000005435">
    <property type="component" value="Chromosome"/>
</dbReference>
<dbReference type="PANTHER" id="PTHR30151">
    <property type="entry name" value="ALKANE SULFONATE ABC TRANSPORTER-RELATED, MEMBRANE SUBUNIT"/>
    <property type="match status" value="1"/>
</dbReference>
<dbReference type="STRING" id="720554.Clocl_1283"/>
<protein>
    <submittedName>
        <fullName evidence="9">ABC-type nitrate/sulfonate/bicarbonate transport system, permease component</fullName>
    </submittedName>
</protein>
<keyword evidence="6 7" id="KW-0472">Membrane</keyword>
<organism evidence="9 10">
    <name type="scientific">Acetivibrio clariflavus (strain DSM 19732 / NBRC 101661 / EBR45)</name>
    <name type="common">Clostridium clariflavum</name>
    <dbReference type="NCBI Taxonomy" id="720554"/>
    <lineage>
        <taxon>Bacteria</taxon>
        <taxon>Bacillati</taxon>
        <taxon>Bacillota</taxon>
        <taxon>Clostridia</taxon>
        <taxon>Eubacteriales</taxon>
        <taxon>Oscillospiraceae</taxon>
        <taxon>Acetivibrio</taxon>
    </lineage>
</organism>
<evidence type="ECO:0000256" key="5">
    <source>
        <dbReference type="ARBA" id="ARBA00022989"/>
    </source>
</evidence>
<comment type="subcellular location">
    <subcellularLocation>
        <location evidence="1 7">Cell membrane</location>
        <topology evidence="1 7">Multi-pass membrane protein</topology>
    </subcellularLocation>
</comment>
<gene>
    <name evidence="9" type="ordered locus">Clocl_1283</name>
</gene>
<dbReference type="SUPFAM" id="SSF161098">
    <property type="entry name" value="MetI-like"/>
    <property type="match status" value="1"/>
</dbReference>
<name>G8LZN9_ACECE</name>
<evidence type="ECO:0000256" key="2">
    <source>
        <dbReference type="ARBA" id="ARBA00022448"/>
    </source>
</evidence>
<dbReference type="Pfam" id="PF00528">
    <property type="entry name" value="BPD_transp_1"/>
    <property type="match status" value="1"/>
</dbReference>
<dbReference type="CDD" id="cd06261">
    <property type="entry name" value="TM_PBP2"/>
    <property type="match status" value="1"/>
</dbReference>
<dbReference type="HOGENOM" id="CLU_046113_1_3_9"/>
<dbReference type="KEGG" id="ccl:Clocl_1283"/>
<dbReference type="InterPro" id="IPR000515">
    <property type="entry name" value="MetI-like"/>
</dbReference>
<sequence length="257" mass="28283" precursor="true">MGTKALQALKDLSMKSAAIILFILLWETAPRIGMVDRMYLPPFSEVITALVKLIISGDLFIHIGSSLKRSMGGLFLAVAIGIPLGIFIGWFKSIEKFLDPLLQIFRNTSTLALFPVFILLFGLGELSKVAIIFWGTLWATLLNTINGVKNIDPLLIKAAQSMSASNFFIFRKIVLPAATPSIITGFRLSASTSILILVAAEMLGSNSGLGFLIFYSEQKYDIAEMYSGILTISVLGLLINYLIVAFERRLLVWKKAE</sequence>
<dbReference type="PROSITE" id="PS50928">
    <property type="entry name" value="ABC_TM1"/>
    <property type="match status" value="1"/>
</dbReference>
<dbReference type="InterPro" id="IPR035906">
    <property type="entry name" value="MetI-like_sf"/>
</dbReference>
<dbReference type="EMBL" id="CP003065">
    <property type="protein sequence ID" value="AEV67940.1"/>
    <property type="molecule type" value="Genomic_DNA"/>
</dbReference>
<dbReference type="OrthoDB" id="34174at2"/>
<accession>G8LZN9</accession>
<evidence type="ECO:0000259" key="8">
    <source>
        <dbReference type="PROSITE" id="PS50928"/>
    </source>
</evidence>
<dbReference type="GO" id="GO:0005886">
    <property type="term" value="C:plasma membrane"/>
    <property type="evidence" value="ECO:0007669"/>
    <property type="project" value="UniProtKB-SubCell"/>
</dbReference>
<reference evidence="10" key="1">
    <citation type="submission" date="2011-12" db="EMBL/GenBank/DDBJ databases">
        <title>Complete sequence of Clostridium clariflavum DSM 19732.</title>
        <authorList>
            <consortium name="US DOE Joint Genome Institute"/>
            <person name="Lucas S."/>
            <person name="Han J."/>
            <person name="Lapidus A."/>
            <person name="Cheng J.-F."/>
            <person name="Goodwin L."/>
            <person name="Pitluck S."/>
            <person name="Peters L."/>
            <person name="Teshima H."/>
            <person name="Detter J.C."/>
            <person name="Han C."/>
            <person name="Tapia R."/>
            <person name="Land M."/>
            <person name="Hauser L."/>
            <person name="Kyrpides N."/>
            <person name="Ivanova N."/>
            <person name="Pagani I."/>
            <person name="Kitzmiller T."/>
            <person name="Lynd L."/>
            <person name="Izquierdo J."/>
            <person name="Woyke T."/>
        </authorList>
    </citation>
    <scope>NUCLEOTIDE SEQUENCE [LARGE SCALE GENOMIC DNA]</scope>
    <source>
        <strain evidence="10">DSM 19732 / NBRC 101661 / EBR45</strain>
    </source>
</reference>
<dbReference type="AlphaFoldDB" id="G8LZN9"/>
<evidence type="ECO:0000256" key="4">
    <source>
        <dbReference type="ARBA" id="ARBA00022692"/>
    </source>
</evidence>
<keyword evidence="5 7" id="KW-1133">Transmembrane helix</keyword>
<evidence type="ECO:0000256" key="6">
    <source>
        <dbReference type="ARBA" id="ARBA00023136"/>
    </source>
</evidence>
<keyword evidence="2 7" id="KW-0813">Transport</keyword>
<dbReference type="RefSeq" id="WP_014254555.1">
    <property type="nucleotide sequence ID" value="NC_016627.1"/>
</dbReference>
<evidence type="ECO:0000256" key="7">
    <source>
        <dbReference type="RuleBase" id="RU363032"/>
    </source>
</evidence>